<evidence type="ECO:0000256" key="1">
    <source>
        <dbReference type="SAM" id="MobiDB-lite"/>
    </source>
</evidence>
<keyword evidence="3" id="KW-1185">Reference proteome</keyword>
<dbReference type="EMBL" id="CP142149">
    <property type="protein sequence ID" value="WSE26354.1"/>
    <property type="molecule type" value="Genomic_DNA"/>
</dbReference>
<evidence type="ECO:0000313" key="3">
    <source>
        <dbReference type="Proteomes" id="UP001330812"/>
    </source>
</evidence>
<protein>
    <submittedName>
        <fullName evidence="2">Uncharacterized protein</fullName>
    </submittedName>
</protein>
<accession>A0ABZ1HVN9</accession>
<organism evidence="2 3">
    <name type="scientific">Amycolatopsis rhabdoformis</name>
    <dbReference type="NCBI Taxonomy" id="1448059"/>
    <lineage>
        <taxon>Bacteria</taxon>
        <taxon>Bacillati</taxon>
        <taxon>Actinomycetota</taxon>
        <taxon>Actinomycetes</taxon>
        <taxon>Pseudonocardiales</taxon>
        <taxon>Pseudonocardiaceae</taxon>
        <taxon>Amycolatopsis</taxon>
    </lineage>
</organism>
<gene>
    <name evidence="2" type="ORF">VSH64_26110</name>
</gene>
<name>A0ABZ1HVN9_9PSEU</name>
<feature type="compositionally biased region" description="Basic residues" evidence="1">
    <location>
        <begin position="17"/>
        <end position="28"/>
    </location>
</feature>
<sequence>MNDEPLVRGHRVTYLPGKRKPGPQRLCRRGIVTGPPVLDTDTDVTWVPVQADGTHETVAEWVPTDAIIDVVAPT</sequence>
<feature type="region of interest" description="Disordered" evidence="1">
    <location>
        <begin position="1"/>
        <end position="34"/>
    </location>
</feature>
<proteinExistence type="predicted"/>
<dbReference type="Proteomes" id="UP001330812">
    <property type="component" value="Chromosome"/>
</dbReference>
<reference evidence="2 3" key="1">
    <citation type="journal article" date="2015" name="Int. J. Syst. Evol. Microbiol.">
        <title>Amycolatopsis rhabdoformis sp. nov., an actinomycete isolated from a tropical forest soil.</title>
        <authorList>
            <person name="Souza W.R."/>
            <person name="Silva R.E."/>
            <person name="Goodfellow M."/>
            <person name="Busarakam K."/>
            <person name="Figueiro F.S."/>
            <person name="Ferreira D."/>
            <person name="Rodrigues-Filho E."/>
            <person name="Moraes L.A.B."/>
            <person name="Zucchi T.D."/>
        </authorList>
    </citation>
    <scope>NUCLEOTIDE SEQUENCE [LARGE SCALE GENOMIC DNA]</scope>
    <source>
        <strain evidence="2 3">NCIMB 14900</strain>
    </source>
</reference>
<dbReference type="RefSeq" id="WP_326565323.1">
    <property type="nucleotide sequence ID" value="NZ_CP142149.1"/>
</dbReference>
<evidence type="ECO:0000313" key="2">
    <source>
        <dbReference type="EMBL" id="WSE26354.1"/>
    </source>
</evidence>